<accession>A0ABR3FWC0</accession>
<comment type="caution">
    <text evidence="12">The sequence shown here is derived from an EMBL/GenBank/DDBJ whole genome shotgun (WGS) entry which is preliminary data.</text>
</comment>
<gene>
    <name evidence="12" type="ORF">V5O48_002216</name>
</gene>
<organism evidence="12 13">
    <name type="scientific">Marasmius crinis-equi</name>
    <dbReference type="NCBI Taxonomy" id="585013"/>
    <lineage>
        <taxon>Eukaryota</taxon>
        <taxon>Fungi</taxon>
        <taxon>Dikarya</taxon>
        <taxon>Basidiomycota</taxon>
        <taxon>Agaricomycotina</taxon>
        <taxon>Agaricomycetes</taxon>
        <taxon>Agaricomycetidae</taxon>
        <taxon>Agaricales</taxon>
        <taxon>Marasmiineae</taxon>
        <taxon>Marasmiaceae</taxon>
        <taxon>Marasmius</taxon>
    </lineage>
</organism>
<feature type="compositionally biased region" description="Polar residues" evidence="11">
    <location>
        <begin position="64"/>
        <end position="73"/>
    </location>
</feature>
<evidence type="ECO:0000256" key="3">
    <source>
        <dbReference type="ARBA" id="ARBA00022771"/>
    </source>
</evidence>
<keyword evidence="6" id="KW-0805">Transcription regulation</keyword>
<dbReference type="InterPro" id="IPR013246">
    <property type="entry name" value="SAGA_su_Sgf11"/>
</dbReference>
<feature type="compositionally biased region" description="Low complexity" evidence="11">
    <location>
        <begin position="241"/>
        <end position="260"/>
    </location>
</feature>
<evidence type="ECO:0000256" key="11">
    <source>
        <dbReference type="SAM" id="MobiDB-lite"/>
    </source>
</evidence>
<evidence type="ECO:0000313" key="13">
    <source>
        <dbReference type="Proteomes" id="UP001465976"/>
    </source>
</evidence>
<sequence length="525" mass="55795">MPTKAEKQERENFISGLTTKIFCAMLEDIAMDAAIQAHNEVSRSRAICEICGTRCNAVHVPGPSKTQATSSRAVTPMLEGKPANGTTSTSGTGTPSKDGNVYLDCVNCNRPFASNRYAAHLSSCLGLSSARRGPNRSTNAKSKSSDAGRSDSPASEMGNVSDDNESKSSVKGKAKSKGKRADEAEFNLKRKRPVSPQVSPSKKPKAKALTPSSFGRSSPGVVPASSSLGSQTKIPSKLRDSSTAPYPASTSASSSRSSSPDAKPLAAKFTGPNFKTKGNGQIRNRSPNIKRPSPPRPPPPVQAYMHGELRTLEGILKIAECVCDQLRTQETKLGLPRIRTAAKLFRPRGKPQPVGSYSSTSMRVLLGWSVEGNVVKTEIRCPVLPVSPDGSACGHATRFLFLNSQLRSSVKSSATSSLQAYKRMTSRLEDAPFYTGVIAVALSLGYLAGSKYGPSSQTKNESKPESIKREKPQLAHDESDSESESESIGGDGDLAAVELTQEDECKLVLVVRSDLGMSTGKIAAQ</sequence>
<evidence type="ECO:0000256" key="6">
    <source>
        <dbReference type="ARBA" id="ARBA00023015"/>
    </source>
</evidence>
<keyword evidence="7 10" id="KW-0010">Activator</keyword>
<feature type="compositionally biased region" description="Basic and acidic residues" evidence="11">
    <location>
        <begin position="179"/>
        <end position="188"/>
    </location>
</feature>
<dbReference type="InterPro" id="IPR023476">
    <property type="entry name" value="Pep_tRNA_hydro_II_dom_sf"/>
</dbReference>
<name>A0ABR3FWC0_9AGAR</name>
<dbReference type="Proteomes" id="UP001465976">
    <property type="component" value="Unassembled WGS sequence"/>
</dbReference>
<keyword evidence="9" id="KW-0539">Nucleus</keyword>
<keyword evidence="5" id="KW-0156">Chromatin regulator</keyword>
<evidence type="ECO:0000256" key="9">
    <source>
        <dbReference type="ARBA" id="ARBA00023242"/>
    </source>
</evidence>
<dbReference type="SUPFAM" id="SSF102462">
    <property type="entry name" value="Peptidyl-tRNA hydrolase II"/>
    <property type="match status" value="1"/>
</dbReference>
<keyword evidence="13" id="KW-1185">Reference proteome</keyword>
<evidence type="ECO:0000256" key="4">
    <source>
        <dbReference type="ARBA" id="ARBA00022833"/>
    </source>
</evidence>
<evidence type="ECO:0000256" key="8">
    <source>
        <dbReference type="ARBA" id="ARBA00023163"/>
    </source>
</evidence>
<feature type="region of interest" description="Disordered" evidence="11">
    <location>
        <begin position="127"/>
        <end position="300"/>
    </location>
</feature>
<evidence type="ECO:0000256" key="10">
    <source>
        <dbReference type="RuleBase" id="RU261113"/>
    </source>
</evidence>
<dbReference type="Pfam" id="PF08209">
    <property type="entry name" value="Sgf11"/>
    <property type="match status" value="1"/>
</dbReference>
<evidence type="ECO:0000256" key="7">
    <source>
        <dbReference type="ARBA" id="ARBA00023159"/>
    </source>
</evidence>
<feature type="compositionally biased region" description="Polar residues" evidence="11">
    <location>
        <begin position="224"/>
        <end position="234"/>
    </location>
</feature>
<keyword evidence="3" id="KW-0863">Zinc-finger</keyword>
<evidence type="ECO:0000256" key="2">
    <source>
        <dbReference type="ARBA" id="ARBA00022723"/>
    </source>
</evidence>
<protein>
    <recommendedName>
        <fullName evidence="10">SAGA-associated factor 11</fullName>
    </recommendedName>
</protein>
<dbReference type="Gene3D" id="3.30.160.60">
    <property type="entry name" value="Classic Zinc Finger"/>
    <property type="match status" value="1"/>
</dbReference>
<comment type="subcellular location">
    <subcellularLocation>
        <location evidence="1 10">Nucleus</location>
    </subcellularLocation>
</comment>
<reference evidence="12 13" key="1">
    <citation type="submission" date="2024-02" db="EMBL/GenBank/DDBJ databases">
        <title>A draft genome for the cacao thread blight pathogen Marasmius crinis-equi.</title>
        <authorList>
            <person name="Cohen S.P."/>
            <person name="Baruah I.K."/>
            <person name="Amoako-Attah I."/>
            <person name="Bukari Y."/>
            <person name="Meinhardt L.W."/>
            <person name="Bailey B.A."/>
        </authorList>
    </citation>
    <scope>NUCLEOTIDE SEQUENCE [LARGE SCALE GENOMIC DNA]</scope>
    <source>
        <strain evidence="12 13">GH-76</strain>
    </source>
</reference>
<evidence type="ECO:0000256" key="1">
    <source>
        <dbReference type="ARBA" id="ARBA00004123"/>
    </source>
</evidence>
<feature type="compositionally biased region" description="Basic and acidic residues" evidence="11">
    <location>
        <begin position="460"/>
        <end position="478"/>
    </location>
</feature>
<dbReference type="EMBL" id="JBAHYK010000048">
    <property type="protein sequence ID" value="KAL0579805.1"/>
    <property type="molecule type" value="Genomic_DNA"/>
</dbReference>
<comment type="similarity">
    <text evidence="10">Belongs to the SGF11 family.</text>
</comment>
<keyword evidence="8" id="KW-0804">Transcription</keyword>
<feature type="compositionally biased region" description="Low complexity" evidence="11">
    <location>
        <begin position="194"/>
        <end position="213"/>
    </location>
</feature>
<evidence type="ECO:0000256" key="5">
    <source>
        <dbReference type="ARBA" id="ARBA00022853"/>
    </source>
</evidence>
<feature type="region of interest" description="Disordered" evidence="11">
    <location>
        <begin position="61"/>
        <end position="96"/>
    </location>
</feature>
<feature type="compositionally biased region" description="Low complexity" evidence="11">
    <location>
        <begin position="85"/>
        <end position="96"/>
    </location>
</feature>
<feature type="region of interest" description="Disordered" evidence="11">
    <location>
        <begin position="452"/>
        <end position="495"/>
    </location>
</feature>
<dbReference type="Gene3D" id="3.40.1490.10">
    <property type="entry name" value="Bit1"/>
    <property type="match status" value="1"/>
</dbReference>
<keyword evidence="2" id="KW-0479">Metal-binding</keyword>
<proteinExistence type="inferred from homology"/>
<evidence type="ECO:0000313" key="12">
    <source>
        <dbReference type="EMBL" id="KAL0579805.1"/>
    </source>
</evidence>
<keyword evidence="4" id="KW-0862">Zinc</keyword>